<dbReference type="Proteomes" id="UP000054196">
    <property type="component" value="Unassembled WGS sequence"/>
</dbReference>
<accession>R7S184</accession>
<dbReference type="Pfam" id="PF12253">
    <property type="entry name" value="CAF1A_dimeriz"/>
    <property type="match status" value="1"/>
</dbReference>
<dbReference type="EMBL" id="JH687560">
    <property type="protein sequence ID" value="EIN03604.1"/>
    <property type="molecule type" value="Genomic_DNA"/>
</dbReference>
<feature type="region of interest" description="Disordered" evidence="5">
    <location>
        <begin position="560"/>
        <end position="640"/>
    </location>
</feature>
<dbReference type="OMA" id="KGPCWES"/>
<comment type="subcellular location">
    <subcellularLocation>
        <location evidence="1">Nucleus</location>
    </subcellularLocation>
</comment>
<proteinExistence type="predicted"/>
<evidence type="ECO:0000259" key="6">
    <source>
        <dbReference type="Pfam" id="PF12253"/>
    </source>
</evidence>
<dbReference type="GO" id="GO:0033186">
    <property type="term" value="C:CAF-1 complex"/>
    <property type="evidence" value="ECO:0007669"/>
    <property type="project" value="TreeGrafter"/>
</dbReference>
<dbReference type="OrthoDB" id="440676at2759"/>
<dbReference type="KEGG" id="psq:PUNSTDRAFT_123204"/>
<dbReference type="eggNOG" id="ENOG502RY5G">
    <property type="taxonomic scope" value="Eukaryota"/>
</dbReference>
<keyword evidence="2" id="KW-0227">DNA damage</keyword>
<feature type="compositionally biased region" description="Basic and acidic residues" evidence="5">
    <location>
        <begin position="276"/>
        <end position="310"/>
    </location>
</feature>
<dbReference type="GO" id="GO:0006334">
    <property type="term" value="P:nucleosome assembly"/>
    <property type="evidence" value="ECO:0007669"/>
    <property type="project" value="TreeGrafter"/>
</dbReference>
<keyword evidence="8" id="KW-1185">Reference proteome</keyword>
<feature type="compositionally biased region" description="Polar residues" evidence="5">
    <location>
        <begin position="329"/>
        <end position="355"/>
    </location>
</feature>
<dbReference type="HOGENOM" id="CLU_012467_0_0_1"/>
<dbReference type="PANTHER" id="PTHR15272">
    <property type="entry name" value="CHROMATIN ASSEMBLY FACTOR 1 SUBUNIT A CAF-1 SUBUNIT A"/>
    <property type="match status" value="1"/>
</dbReference>
<name>R7S184_PUNST</name>
<organism evidence="7 8">
    <name type="scientific">Punctularia strigosozonata (strain HHB-11173)</name>
    <name type="common">White-rot fungus</name>
    <dbReference type="NCBI Taxonomy" id="741275"/>
    <lineage>
        <taxon>Eukaryota</taxon>
        <taxon>Fungi</taxon>
        <taxon>Dikarya</taxon>
        <taxon>Basidiomycota</taxon>
        <taxon>Agaricomycotina</taxon>
        <taxon>Agaricomycetes</taxon>
        <taxon>Corticiales</taxon>
        <taxon>Punctulariaceae</taxon>
        <taxon>Punctularia</taxon>
    </lineage>
</organism>
<dbReference type="InterPro" id="IPR022043">
    <property type="entry name" value="CAF1A_DD"/>
</dbReference>
<evidence type="ECO:0000256" key="4">
    <source>
        <dbReference type="ARBA" id="ARBA00023242"/>
    </source>
</evidence>
<feature type="domain" description="Chromatin assembly factor 1 subunit A dimerization" evidence="6">
    <location>
        <begin position="515"/>
        <end position="586"/>
    </location>
</feature>
<gene>
    <name evidence="7" type="ORF">PUNSTDRAFT_123204</name>
</gene>
<dbReference type="PANTHER" id="PTHR15272:SF0">
    <property type="entry name" value="CHROMATIN ASSEMBLY FACTOR 1 SUBUNIT A"/>
    <property type="match status" value="1"/>
</dbReference>
<feature type="region of interest" description="Disordered" evidence="5">
    <location>
        <begin position="225"/>
        <end position="360"/>
    </location>
</feature>
<evidence type="ECO:0000256" key="5">
    <source>
        <dbReference type="SAM" id="MobiDB-lite"/>
    </source>
</evidence>
<sequence>MATGFAADVGNVAGQDAKPMLIELKNGKAICKQKPIFYDKSSETMSELVKFRELLDERMSRQDPQLGTVPEEYLPLIAKLVQESDKAISALTKSIHQILLPPHEEDEEGPSVKPRVPISAYAVEKAINSVATRVNYGLDPPGDGTKVPAVLCVWRWEVNEDKRDWLPKAAREKADARLAERVQAKNDLQAFVAALPQAERDALFKTKQPLKDRAKAEANLPTATSDVNIVTAPSADDVATGGSRQVTPMNGETPAGPSTLEKKRGRPKKPVDPVAEAEKEAKEREKAEKRAEKEAKEREKVEKAQKEKQAQAKSRNIMANFFNAKPKQKTINGSHAASDSGNTISPSASKNSTAAGPSDFERTFKPFVLKKEAELAPINWFRHSKGKQSERKKTRRKAKATVINVDEADIVHSSSAEIIEILDEDIEMNDSTSPDLSKLGTREHLSTILSSLPASADPLLRTRPSKAPRALKTHSAYSVRQIMAQLSEAEVSGDDAAVRELISLLEDRTAIPARVFVFHEDARPGYYGTFTKTSELIGPRTPFAKDSIALDYGYDSGEEWEEEEVVGDDVHDGDEVEDDDADEEEQDSDLDSWLVDDDEIEEVGTPLSDRMDRSPSPFDVPPLPLPKKRKAEKGTGEKEKKRKVVVPLVPFNKGPCWESEIGRCEYEPFEQYRIQMFNDTTFPVDPFTFVSQPIGQPQRDGQALPALPALPDPRMSPLASTDTMALSGKTPKPGVAAALKPKPKSNFPEAHLPFLLSRITSMGTSSLIAIVEAVYADLKEHKVKKNAIEVKVREVGVKCKEKKIWVVKDEVKDRYPQCVS</sequence>
<dbReference type="AlphaFoldDB" id="R7S184"/>
<evidence type="ECO:0000313" key="7">
    <source>
        <dbReference type="EMBL" id="EIN03604.1"/>
    </source>
</evidence>
<dbReference type="GO" id="GO:0006281">
    <property type="term" value="P:DNA repair"/>
    <property type="evidence" value="ECO:0007669"/>
    <property type="project" value="UniProtKB-KW"/>
</dbReference>
<dbReference type="RefSeq" id="XP_007389091.1">
    <property type="nucleotide sequence ID" value="XM_007389029.1"/>
</dbReference>
<evidence type="ECO:0000313" key="8">
    <source>
        <dbReference type="Proteomes" id="UP000054196"/>
    </source>
</evidence>
<evidence type="ECO:0000256" key="3">
    <source>
        <dbReference type="ARBA" id="ARBA00023204"/>
    </source>
</evidence>
<evidence type="ECO:0000256" key="1">
    <source>
        <dbReference type="ARBA" id="ARBA00004123"/>
    </source>
</evidence>
<reference evidence="8" key="1">
    <citation type="journal article" date="2012" name="Science">
        <title>The Paleozoic origin of enzymatic lignin decomposition reconstructed from 31 fungal genomes.</title>
        <authorList>
            <person name="Floudas D."/>
            <person name="Binder M."/>
            <person name="Riley R."/>
            <person name="Barry K."/>
            <person name="Blanchette R.A."/>
            <person name="Henrissat B."/>
            <person name="Martinez A.T."/>
            <person name="Otillar R."/>
            <person name="Spatafora J.W."/>
            <person name="Yadav J.S."/>
            <person name="Aerts A."/>
            <person name="Benoit I."/>
            <person name="Boyd A."/>
            <person name="Carlson A."/>
            <person name="Copeland A."/>
            <person name="Coutinho P.M."/>
            <person name="de Vries R.P."/>
            <person name="Ferreira P."/>
            <person name="Findley K."/>
            <person name="Foster B."/>
            <person name="Gaskell J."/>
            <person name="Glotzer D."/>
            <person name="Gorecki P."/>
            <person name="Heitman J."/>
            <person name="Hesse C."/>
            <person name="Hori C."/>
            <person name="Igarashi K."/>
            <person name="Jurgens J.A."/>
            <person name="Kallen N."/>
            <person name="Kersten P."/>
            <person name="Kohler A."/>
            <person name="Kuees U."/>
            <person name="Kumar T.K.A."/>
            <person name="Kuo A."/>
            <person name="LaButti K."/>
            <person name="Larrondo L.F."/>
            <person name="Lindquist E."/>
            <person name="Ling A."/>
            <person name="Lombard V."/>
            <person name="Lucas S."/>
            <person name="Lundell T."/>
            <person name="Martin R."/>
            <person name="McLaughlin D.J."/>
            <person name="Morgenstern I."/>
            <person name="Morin E."/>
            <person name="Murat C."/>
            <person name="Nagy L.G."/>
            <person name="Nolan M."/>
            <person name="Ohm R.A."/>
            <person name="Patyshakuliyeva A."/>
            <person name="Rokas A."/>
            <person name="Ruiz-Duenas F.J."/>
            <person name="Sabat G."/>
            <person name="Salamov A."/>
            <person name="Samejima M."/>
            <person name="Schmutz J."/>
            <person name="Slot J.C."/>
            <person name="St John F."/>
            <person name="Stenlid J."/>
            <person name="Sun H."/>
            <person name="Sun S."/>
            <person name="Syed K."/>
            <person name="Tsang A."/>
            <person name="Wiebenga A."/>
            <person name="Young D."/>
            <person name="Pisabarro A."/>
            <person name="Eastwood D.C."/>
            <person name="Martin F."/>
            <person name="Cullen D."/>
            <person name="Grigoriev I.V."/>
            <person name="Hibbett D.S."/>
        </authorList>
    </citation>
    <scope>NUCLEOTIDE SEQUENCE [LARGE SCALE GENOMIC DNA]</scope>
    <source>
        <strain evidence="8">HHB-11173 SS5</strain>
    </source>
</reference>
<feature type="compositionally biased region" description="Acidic residues" evidence="5">
    <location>
        <begin position="560"/>
        <end position="602"/>
    </location>
</feature>
<keyword evidence="3" id="KW-0234">DNA repair</keyword>
<evidence type="ECO:0000256" key="2">
    <source>
        <dbReference type="ARBA" id="ARBA00022763"/>
    </source>
</evidence>
<keyword evidence="4" id="KW-0539">Nucleus</keyword>
<protein>
    <recommendedName>
        <fullName evidence="6">Chromatin assembly factor 1 subunit A dimerization domain-containing protein</fullName>
    </recommendedName>
</protein>
<dbReference type="GO" id="GO:0005634">
    <property type="term" value="C:nucleus"/>
    <property type="evidence" value="ECO:0007669"/>
    <property type="project" value="UniProtKB-SubCell"/>
</dbReference>
<dbReference type="GeneID" id="18877641"/>